<evidence type="ECO:0000313" key="2">
    <source>
        <dbReference type="Proteomes" id="UP001367508"/>
    </source>
</evidence>
<dbReference type="AlphaFoldDB" id="A0AAN9L3A1"/>
<comment type="caution">
    <text evidence="1">The sequence shown here is derived from an EMBL/GenBank/DDBJ whole genome shotgun (WGS) entry which is preliminary data.</text>
</comment>
<gene>
    <name evidence="1" type="ORF">VNO77_22715</name>
</gene>
<sequence length="78" mass="8652">MNHSYVVATAKKKKLDDSAPMTASMDSELELLERLRAVWVESYSLAEMEKLSGLGFEPWVCELNATSLATGTNQKLCL</sequence>
<dbReference type="Proteomes" id="UP001367508">
    <property type="component" value="Unassembled WGS sequence"/>
</dbReference>
<accession>A0AAN9L3A1</accession>
<name>A0AAN9L3A1_CANGL</name>
<protein>
    <submittedName>
        <fullName evidence="1">Uncharacterized protein</fullName>
    </submittedName>
</protein>
<evidence type="ECO:0000313" key="1">
    <source>
        <dbReference type="EMBL" id="KAK7328602.1"/>
    </source>
</evidence>
<reference evidence="1 2" key="1">
    <citation type="submission" date="2024-01" db="EMBL/GenBank/DDBJ databases">
        <title>The genomes of 5 underutilized Papilionoideae crops provide insights into root nodulation and disease resistanc.</title>
        <authorList>
            <person name="Jiang F."/>
        </authorList>
    </citation>
    <scope>NUCLEOTIDE SEQUENCE [LARGE SCALE GENOMIC DNA]</scope>
    <source>
        <strain evidence="1">LVBAO_FW01</strain>
        <tissue evidence="1">Leaves</tissue>
    </source>
</reference>
<dbReference type="EMBL" id="JAYMYQ010000005">
    <property type="protein sequence ID" value="KAK7328602.1"/>
    <property type="molecule type" value="Genomic_DNA"/>
</dbReference>
<keyword evidence="2" id="KW-1185">Reference proteome</keyword>
<organism evidence="1 2">
    <name type="scientific">Canavalia gladiata</name>
    <name type="common">Sword bean</name>
    <name type="synonym">Dolichos gladiatus</name>
    <dbReference type="NCBI Taxonomy" id="3824"/>
    <lineage>
        <taxon>Eukaryota</taxon>
        <taxon>Viridiplantae</taxon>
        <taxon>Streptophyta</taxon>
        <taxon>Embryophyta</taxon>
        <taxon>Tracheophyta</taxon>
        <taxon>Spermatophyta</taxon>
        <taxon>Magnoliopsida</taxon>
        <taxon>eudicotyledons</taxon>
        <taxon>Gunneridae</taxon>
        <taxon>Pentapetalae</taxon>
        <taxon>rosids</taxon>
        <taxon>fabids</taxon>
        <taxon>Fabales</taxon>
        <taxon>Fabaceae</taxon>
        <taxon>Papilionoideae</taxon>
        <taxon>50 kb inversion clade</taxon>
        <taxon>NPAAA clade</taxon>
        <taxon>indigoferoid/millettioid clade</taxon>
        <taxon>Phaseoleae</taxon>
        <taxon>Canavalia</taxon>
    </lineage>
</organism>
<proteinExistence type="predicted"/>